<dbReference type="EMBL" id="CAFBLO010000041">
    <property type="protein sequence ID" value="CAB4866928.1"/>
    <property type="molecule type" value="Genomic_DNA"/>
</dbReference>
<organism evidence="1">
    <name type="scientific">freshwater metagenome</name>
    <dbReference type="NCBI Taxonomy" id="449393"/>
    <lineage>
        <taxon>unclassified sequences</taxon>
        <taxon>metagenomes</taxon>
        <taxon>ecological metagenomes</taxon>
    </lineage>
</organism>
<reference evidence="1" key="1">
    <citation type="submission" date="2020-05" db="EMBL/GenBank/DDBJ databases">
        <authorList>
            <person name="Chiriac C."/>
            <person name="Salcher M."/>
            <person name="Ghai R."/>
            <person name="Kavagutti S V."/>
        </authorList>
    </citation>
    <scope>NUCLEOTIDE SEQUENCE</scope>
</reference>
<dbReference type="AlphaFoldDB" id="A0A6J7DCF5"/>
<accession>A0A6J7DCF5</accession>
<sequence>MPELEVLELCHPEHVNHRETKFAGDAVDHLRHPLGIGAHRPEELQVAGIDGVRDDNVDARNLESLQPRPKNPFKALDGSGVTKEIVAARKNCDEVWAQRNRVLNLVVHDVLELAPANRDVRILERVTSIGGVGREQVSEAVGPPASDPMREEEAVAHSLRQRISNGHIRANVHAYRVTSATVNPLSFA</sequence>
<name>A0A6J7DCF5_9ZZZZ</name>
<protein>
    <submittedName>
        <fullName evidence="1">Unannotated protein</fullName>
    </submittedName>
</protein>
<gene>
    <name evidence="1" type="ORF">UFOPK3364_00549</name>
</gene>
<evidence type="ECO:0000313" key="1">
    <source>
        <dbReference type="EMBL" id="CAB4866928.1"/>
    </source>
</evidence>
<proteinExistence type="predicted"/>